<comment type="caution">
    <text evidence="2">The sequence shown here is derived from an EMBL/GenBank/DDBJ whole genome shotgun (WGS) entry which is preliminary data.</text>
</comment>
<reference evidence="2 3" key="1">
    <citation type="journal article" date="2011" name="Genome Res.">
        <title>Phylogeny-wide analysis of social amoeba genomes highlights ancient origins for complex intercellular communication.</title>
        <authorList>
            <person name="Heidel A.J."/>
            <person name="Lawal H.M."/>
            <person name="Felder M."/>
            <person name="Schilde C."/>
            <person name="Helps N.R."/>
            <person name="Tunggal B."/>
            <person name="Rivero F."/>
            <person name="John U."/>
            <person name="Schleicher M."/>
            <person name="Eichinger L."/>
            <person name="Platzer M."/>
            <person name="Noegel A.A."/>
            <person name="Schaap P."/>
            <person name="Gloeckner G."/>
        </authorList>
    </citation>
    <scope>NUCLEOTIDE SEQUENCE [LARGE SCALE GENOMIC DNA]</scope>
    <source>
        <strain evidence="3">ATCC 26659 / Pp 5 / PN500</strain>
    </source>
</reference>
<feature type="compositionally biased region" description="Pro residues" evidence="1">
    <location>
        <begin position="260"/>
        <end position="269"/>
    </location>
</feature>
<dbReference type="RefSeq" id="XP_020428854.1">
    <property type="nucleotide sequence ID" value="XM_020580267.1"/>
</dbReference>
<accession>D3BPK4</accession>
<feature type="compositionally biased region" description="Low complexity" evidence="1">
    <location>
        <begin position="61"/>
        <end position="70"/>
    </location>
</feature>
<keyword evidence="3" id="KW-1185">Reference proteome</keyword>
<sequence length="301" mass="34751">MIYKCRSILLTNSNSYYYISNIISNHIKSRSIINCNYQRCFSSNRNIFEEEDDDDKDDNKSPSSSSTNKSIIEDKVKEFSNNINSNNNVKKVRNIFEEEDEVSNDAFSRGRRNSSGSSSKSSANDRYIVTRSGRLRKPHKTMVKPVFTKEDIDFIMYLIELNIDQYPKINSKENDIPNKPIVYRNIMEENDDEEEDVSTANSTVDLNEKNFEDLAGMKFEQLIKMIFKNKRTGELDIDQEDILELERMLSNNFSFNSTLLPPPPPPPQSQSPIPNNQQNIVLNDNNNSNNNSNKTNNNNNK</sequence>
<gene>
    <name evidence="2" type="ORF">PPL_09473</name>
</gene>
<protein>
    <submittedName>
        <fullName evidence="2">Uncharacterized protein</fullName>
    </submittedName>
</protein>
<dbReference type="InParanoid" id="D3BPK4"/>
<dbReference type="GeneID" id="31364948"/>
<feature type="compositionally biased region" description="Low complexity" evidence="1">
    <location>
        <begin position="270"/>
        <end position="301"/>
    </location>
</feature>
<dbReference type="Proteomes" id="UP000001396">
    <property type="component" value="Unassembled WGS sequence"/>
</dbReference>
<evidence type="ECO:0000313" key="3">
    <source>
        <dbReference type="Proteomes" id="UP000001396"/>
    </source>
</evidence>
<proteinExistence type="predicted"/>
<dbReference type="EMBL" id="ADBJ01000044">
    <property type="protein sequence ID" value="EFA76722.1"/>
    <property type="molecule type" value="Genomic_DNA"/>
</dbReference>
<organism evidence="2 3">
    <name type="scientific">Heterostelium pallidum (strain ATCC 26659 / Pp 5 / PN500)</name>
    <name type="common">Cellular slime mold</name>
    <name type="synonym">Polysphondylium pallidum</name>
    <dbReference type="NCBI Taxonomy" id="670386"/>
    <lineage>
        <taxon>Eukaryota</taxon>
        <taxon>Amoebozoa</taxon>
        <taxon>Evosea</taxon>
        <taxon>Eumycetozoa</taxon>
        <taxon>Dictyostelia</taxon>
        <taxon>Acytosteliales</taxon>
        <taxon>Acytosteliaceae</taxon>
        <taxon>Heterostelium</taxon>
    </lineage>
</organism>
<feature type="region of interest" description="Disordered" evidence="1">
    <location>
        <begin position="256"/>
        <end position="301"/>
    </location>
</feature>
<feature type="region of interest" description="Disordered" evidence="1">
    <location>
        <begin position="102"/>
        <end position="126"/>
    </location>
</feature>
<feature type="region of interest" description="Disordered" evidence="1">
    <location>
        <begin position="49"/>
        <end position="71"/>
    </location>
</feature>
<evidence type="ECO:0000256" key="1">
    <source>
        <dbReference type="SAM" id="MobiDB-lite"/>
    </source>
</evidence>
<evidence type="ECO:0000313" key="2">
    <source>
        <dbReference type="EMBL" id="EFA76722.1"/>
    </source>
</evidence>
<name>D3BPK4_HETP5</name>
<feature type="compositionally biased region" description="Low complexity" evidence="1">
    <location>
        <begin position="113"/>
        <end position="122"/>
    </location>
</feature>
<dbReference type="AlphaFoldDB" id="D3BPK4"/>